<sequence length="118" mass="13789">MPEGMDIHTWMDSKKNQFPKRLWTRGISDSEYKITYFRKEHTSFGSYIACTAIVKAIEKRKLEIYNMISTVNYADYTRGYMRKGGDLGPMNEIERSEILIPCVDEFLSVSEVKDMNDL</sequence>
<evidence type="ECO:0000313" key="1">
    <source>
        <dbReference type="EMBL" id="TGL56167.1"/>
    </source>
</evidence>
<name>A0A4R9JX62_9LEPT</name>
<accession>A0A4R9JX62</accession>
<protein>
    <submittedName>
        <fullName evidence="1">Uncharacterized protein</fullName>
    </submittedName>
</protein>
<keyword evidence="2" id="KW-1185">Reference proteome</keyword>
<dbReference type="OrthoDB" id="330074at2"/>
<comment type="caution">
    <text evidence="1">The sequence shown here is derived from an EMBL/GenBank/DDBJ whole genome shotgun (WGS) entry which is preliminary data.</text>
</comment>
<evidence type="ECO:0000313" key="2">
    <source>
        <dbReference type="Proteomes" id="UP000297609"/>
    </source>
</evidence>
<reference evidence="1" key="1">
    <citation type="journal article" date="2019" name="PLoS Negl. Trop. Dis.">
        <title>Revisiting the worldwide diversity of Leptospira species in the environment.</title>
        <authorList>
            <person name="Vincent A.T."/>
            <person name="Schiettekatte O."/>
            <person name="Bourhy P."/>
            <person name="Veyrier F.J."/>
            <person name="Picardeau M."/>
        </authorList>
    </citation>
    <scope>NUCLEOTIDE SEQUENCE [LARGE SCALE GENOMIC DNA]</scope>
    <source>
        <strain evidence="1">201702454</strain>
    </source>
</reference>
<dbReference type="Proteomes" id="UP000297609">
    <property type="component" value="Unassembled WGS sequence"/>
</dbReference>
<organism evidence="1 2">
    <name type="scientific">Leptospira kemamanensis</name>
    <dbReference type="NCBI Taxonomy" id="2484942"/>
    <lineage>
        <taxon>Bacteria</taxon>
        <taxon>Pseudomonadati</taxon>
        <taxon>Spirochaetota</taxon>
        <taxon>Spirochaetia</taxon>
        <taxon>Leptospirales</taxon>
        <taxon>Leptospiraceae</taxon>
        <taxon>Leptospira</taxon>
    </lineage>
</organism>
<proteinExistence type="predicted"/>
<dbReference type="AlphaFoldDB" id="A0A4R9JX62"/>
<gene>
    <name evidence="1" type="ORF">EHQ59_01750</name>
</gene>
<dbReference type="EMBL" id="RQGG01000007">
    <property type="protein sequence ID" value="TGL56167.1"/>
    <property type="molecule type" value="Genomic_DNA"/>
</dbReference>